<dbReference type="SUPFAM" id="SSF52075">
    <property type="entry name" value="Outer arm dynein light chain 1"/>
    <property type="match status" value="1"/>
</dbReference>
<feature type="region of interest" description="Disordered" evidence="1">
    <location>
        <begin position="176"/>
        <end position="274"/>
    </location>
</feature>
<dbReference type="SUPFAM" id="SSF48065">
    <property type="entry name" value="DBL homology domain (DH-domain)"/>
    <property type="match status" value="1"/>
</dbReference>
<dbReference type="InterPro" id="IPR032675">
    <property type="entry name" value="LRR_dom_sf"/>
</dbReference>
<evidence type="ECO:0000313" key="3">
    <source>
        <dbReference type="EMBL" id="ESK98392.1"/>
    </source>
</evidence>
<dbReference type="Gene3D" id="2.30.29.30">
    <property type="entry name" value="Pleckstrin-homology domain (PH domain)/Phosphotyrosine-binding domain (PTB)"/>
    <property type="match status" value="1"/>
</dbReference>
<dbReference type="Proteomes" id="UP000017559">
    <property type="component" value="Unassembled WGS sequence"/>
</dbReference>
<feature type="region of interest" description="Disordered" evidence="1">
    <location>
        <begin position="1"/>
        <end position="146"/>
    </location>
</feature>
<name>V2XX97_MONRO</name>
<feature type="region of interest" description="Disordered" evidence="1">
    <location>
        <begin position="466"/>
        <end position="641"/>
    </location>
</feature>
<dbReference type="CDD" id="cd00160">
    <property type="entry name" value="RhoGEF"/>
    <property type="match status" value="1"/>
</dbReference>
<sequence length="1457" mass="158322">MRAHEDTGFAQKELPPIPREMDASAWIDSEESDGGGGSDLSTRRPARSRPAIPSPPPTPPNPSTSYRSPLLTRSASAGEPLFRSDSVPQSTFERPSKSMALPDPSTYPDPYPFHPPNHLNSSPPGLSSADSSSASTRSSAYTSFGSALATSEDPHIHVAENDGSPMTHGILPDSLAQMLSNDPNSSYRNRAPVEQTRWSGYSASARSRSSSLATSNGNSTHSQGPDNVHKLRHQPSYDMTWQTVDERDEMGVSEEETDEDPLVTEDEYDEDVEEERTSAVVVAEEGRGLIVQGGSLPVSQLQVQPGTTHLLVGSSTTPNAMPSFLTGVIPEICSSLLALDISANFLGALPPALTLCVQLEELNIAFNPLRVLPVFLADLRNLRVLITDSTGISTLPDTLADLDKLHTISVRKNKMHALPNWLCLLPALQSLYVDGNPFQGPWKALVEPLLAKVPMTPAYPLSTPTFPLPSASLQGSDTDTEDYSEPPSSTANEGKFTLPVDEDYTITPDSQKAPLVNNDGASTTASPSTTSSQTRPLVRTRTTPNRAFYNQSRGKVVSEADNRKGPFLPKSIEPQPSLDSGYFGDHEIRKMKSAGDLRRNKSATPTDTPPESLPRPGLGHFATSASSSNLLASGSQLSPERPGMVKRFASVGPATAVGESGKNHGRPALTESMWDNTPAQSDASIPNSPDPSRVSSLANSPNPNESSPPPPLPHVSPDHNDDQKGTIRPRIKDGKEKNRWGFLKKMSMGKMKTDTPQRVTPLPGAIPRPQRPPMSNEPGSQERLSRSPQINMRISTTGNLDAFPPNIPTVVQPIPEKEPSTKKSADALKVPSNNLPHNASSSSLLLPPSPTPRSGKRRSFLPIDGASLNIPIPEASAFVPGMTAMNDDDQQPEHRDKTPSPVIDTEQYLRREQERAREAYTRALRSVMAYLRDMNDLSLSQQATQATMYGVSGEPMLSPRPRAYTSAGDSQREVSIAMSSGTGDSASHLREHIHGPRLRSGTSSQTMSVATTDSSGSTEERKIKDDKGKRAMVVKEILVTERTYVKGLQQLIDIYIKPACANVTILSGVSSSKDTVVPAAERKVVFGGLDALFSFHKESFLPALEMAAAPLMSPSTERDDMDGSLSLEVANAVGNIFFTHAAFMKMYSTYINNFDSAVQRVKYWTSDRQVTNNSSSPSPSMSPTSSTAQLVGLGLSMSAISNPHIPADGAAAAGVPNLSSSQRKRIRSYLKRCRLHPQHSQLNLEGYLLLPIQRIPRYKLLLEELRRSTPQPYDYMEDPLDRALVEIASLANNMNEGKRESESRRKLVRWQSRIRGKFPSPLVQPHRRLIMDGPLLLTRVVRKAIVTFETINAQGDASTIDVDCLAPELTPRPLVGILCNDLLVLCRDPSEGRDPSSSVDLWAVLRMQTLPQPASIVHGNALRLVDNKAILYFDAPSASDALNWYRAINLHIPASKT</sequence>
<feature type="compositionally biased region" description="Basic and acidic residues" evidence="1">
    <location>
        <begin position="584"/>
        <end position="599"/>
    </location>
</feature>
<feature type="compositionally biased region" description="Basic and acidic residues" evidence="1">
    <location>
        <begin position="716"/>
        <end position="739"/>
    </location>
</feature>
<feature type="compositionally biased region" description="Polar residues" evidence="1">
    <location>
        <begin position="1000"/>
        <end position="1017"/>
    </location>
</feature>
<feature type="compositionally biased region" description="Polar residues" evidence="1">
    <location>
        <begin position="540"/>
        <end position="553"/>
    </location>
</feature>
<dbReference type="Pfam" id="PF00621">
    <property type="entry name" value="RhoGEF"/>
    <property type="match status" value="1"/>
</dbReference>
<reference evidence="3 4" key="1">
    <citation type="journal article" date="2014" name="BMC Genomics">
        <title>Genome and secretome analysis of the hemibiotrophic fungal pathogen, Moniliophthora roreri, which causes frosty pod rot disease of cacao: mechanisms of the biotrophic and necrotrophic phases.</title>
        <authorList>
            <person name="Meinhardt L.W."/>
            <person name="Costa G.G.L."/>
            <person name="Thomazella D.P.T."/>
            <person name="Teixeira P.J.P.L."/>
            <person name="Carazzolle M.F."/>
            <person name="Schuster S.C."/>
            <person name="Carlson J.E."/>
            <person name="Guiltinan M.J."/>
            <person name="Mieczkowski P."/>
            <person name="Farmer A."/>
            <person name="Ramaraj T."/>
            <person name="Crozier J."/>
            <person name="Davis R.E."/>
            <person name="Shao J."/>
            <person name="Melnick R.L."/>
            <person name="Pereira G.A.G."/>
            <person name="Bailey B.A."/>
        </authorList>
    </citation>
    <scope>NUCLEOTIDE SEQUENCE [LARGE SCALE GENOMIC DNA]</scope>
    <source>
        <strain evidence="3 4">MCA 2997</strain>
    </source>
</reference>
<feature type="compositionally biased region" description="Low complexity" evidence="1">
    <location>
        <begin position="831"/>
        <end position="846"/>
    </location>
</feature>
<dbReference type="InterPro" id="IPR001331">
    <property type="entry name" value="GDS_CDC24_CS"/>
</dbReference>
<comment type="caution">
    <text evidence="3">The sequence shown here is derived from an EMBL/GenBank/DDBJ whole genome shotgun (WGS) entry which is preliminary data.</text>
</comment>
<feature type="compositionally biased region" description="Polar residues" evidence="1">
    <location>
        <begin position="177"/>
        <end position="188"/>
    </location>
</feature>
<dbReference type="PROSITE" id="PS00741">
    <property type="entry name" value="DH_1"/>
    <property type="match status" value="1"/>
</dbReference>
<dbReference type="InterPro" id="IPR000219">
    <property type="entry name" value="DH_dom"/>
</dbReference>
<organism evidence="3 4">
    <name type="scientific">Moniliophthora roreri (strain MCA 2997)</name>
    <name type="common">Cocoa frosty pod rot fungus</name>
    <name type="synonym">Crinipellis roreri</name>
    <dbReference type="NCBI Taxonomy" id="1381753"/>
    <lineage>
        <taxon>Eukaryota</taxon>
        <taxon>Fungi</taxon>
        <taxon>Dikarya</taxon>
        <taxon>Basidiomycota</taxon>
        <taxon>Agaricomycotina</taxon>
        <taxon>Agaricomycetes</taxon>
        <taxon>Agaricomycetidae</taxon>
        <taxon>Agaricales</taxon>
        <taxon>Marasmiineae</taxon>
        <taxon>Marasmiaceae</taxon>
        <taxon>Moniliophthora</taxon>
    </lineage>
</organism>
<proteinExistence type="predicted"/>
<dbReference type="PANTHER" id="PTHR12673">
    <property type="entry name" value="FACIOGENITAL DYSPLASIA PROTEIN"/>
    <property type="match status" value="1"/>
</dbReference>
<feature type="compositionally biased region" description="Basic and acidic residues" evidence="1">
    <location>
        <begin position="815"/>
        <end position="826"/>
    </location>
</feature>
<feature type="compositionally biased region" description="Pro residues" evidence="1">
    <location>
        <begin position="105"/>
        <end position="115"/>
    </location>
</feature>
<dbReference type="STRING" id="1381753.V2XX97"/>
<evidence type="ECO:0000259" key="2">
    <source>
        <dbReference type="PROSITE" id="PS50010"/>
    </source>
</evidence>
<feature type="region of interest" description="Disordered" evidence="1">
    <location>
        <begin position="655"/>
        <end position="860"/>
    </location>
</feature>
<feature type="region of interest" description="Disordered" evidence="1">
    <location>
        <begin position="996"/>
        <end position="1024"/>
    </location>
</feature>
<feature type="compositionally biased region" description="Polar residues" evidence="1">
    <location>
        <begin position="673"/>
        <end position="687"/>
    </location>
</feature>
<dbReference type="OrthoDB" id="660555at2759"/>
<feature type="compositionally biased region" description="Low complexity" evidence="1">
    <location>
        <begin position="199"/>
        <end position="220"/>
    </location>
</feature>
<dbReference type="Gene3D" id="3.80.10.10">
    <property type="entry name" value="Ribonuclease Inhibitor"/>
    <property type="match status" value="1"/>
</dbReference>
<protein>
    <submittedName>
        <fullName evidence="3">Grfa protein</fullName>
    </submittedName>
</protein>
<dbReference type="Gene3D" id="1.20.900.10">
    <property type="entry name" value="Dbl homology (DH) domain"/>
    <property type="match status" value="1"/>
</dbReference>
<dbReference type="SUPFAM" id="SSF50729">
    <property type="entry name" value="PH domain-like"/>
    <property type="match status" value="1"/>
</dbReference>
<accession>V2XX97</accession>
<feature type="compositionally biased region" description="Low complexity" evidence="1">
    <location>
        <begin position="622"/>
        <end position="638"/>
    </location>
</feature>
<dbReference type="HOGENOM" id="CLU_001714_0_0_1"/>
<feature type="domain" description="DH" evidence="2">
    <location>
        <begin position="1029"/>
        <end position="1297"/>
    </location>
</feature>
<feature type="compositionally biased region" description="Low complexity" evidence="1">
    <location>
        <begin position="522"/>
        <end position="534"/>
    </location>
</feature>
<dbReference type="InterPro" id="IPR035899">
    <property type="entry name" value="DBL_dom_sf"/>
</dbReference>
<dbReference type="GO" id="GO:0035556">
    <property type="term" value="P:intracellular signal transduction"/>
    <property type="evidence" value="ECO:0007669"/>
    <property type="project" value="InterPro"/>
</dbReference>
<evidence type="ECO:0000313" key="4">
    <source>
        <dbReference type="Proteomes" id="UP000017559"/>
    </source>
</evidence>
<dbReference type="InterPro" id="IPR011993">
    <property type="entry name" value="PH-like_dom_sf"/>
</dbReference>
<dbReference type="PANTHER" id="PTHR12673:SF270">
    <property type="entry name" value="FYVE-TYPE DOMAIN-CONTAINING PROTEIN"/>
    <property type="match status" value="1"/>
</dbReference>
<dbReference type="GO" id="GO:0005085">
    <property type="term" value="F:guanyl-nucleotide exchange factor activity"/>
    <property type="evidence" value="ECO:0007669"/>
    <property type="project" value="InterPro"/>
</dbReference>
<feature type="region of interest" description="Disordered" evidence="1">
    <location>
        <begin position="152"/>
        <end position="171"/>
    </location>
</feature>
<dbReference type="InterPro" id="IPR051092">
    <property type="entry name" value="FYVE_RhoGEF_PH"/>
</dbReference>
<feature type="compositionally biased region" description="Polar residues" evidence="1">
    <location>
        <begin position="786"/>
        <end position="799"/>
    </location>
</feature>
<dbReference type="PROSITE" id="PS50010">
    <property type="entry name" value="DH_2"/>
    <property type="match status" value="1"/>
</dbReference>
<dbReference type="GO" id="GO:0005737">
    <property type="term" value="C:cytoplasm"/>
    <property type="evidence" value="ECO:0007669"/>
    <property type="project" value="TreeGrafter"/>
</dbReference>
<dbReference type="KEGG" id="mrr:Moror_142"/>
<feature type="compositionally biased region" description="Low complexity" evidence="1">
    <location>
        <begin position="121"/>
        <end position="143"/>
    </location>
</feature>
<feature type="compositionally biased region" description="Acidic residues" evidence="1">
    <location>
        <begin position="246"/>
        <end position="274"/>
    </location>
</feature>
<gene>
    <name evidence="3" type="ORF">Moror_142</name>
</gene>
<dbReference type="EMBL" id="AWSO01000002">
    <property type="protein sequence ID" value="ESK98392.1"/>
    <property type="molecule type" value="Genomic_DNA"/>
</dbReference>
<keyword evidence="4" id="KW-1185">Reference proteome</keyword>
<feature type="compositionally biased region" description="Pro residues" evidence="1">
    <location>
        <begin position="52"/>
        <end position="62"/>
    </location>
</feature>
<evidence type="ECO:0000256" key="1">
    <source>
        <dbReference type="SAM" id="MobiDB-lite"/>
    </source>
</evidence>
<feature type="compositionally biased region" description="Low complexity" evidence="1">
    <location>
        <begin position="695"/>
        <end position="705"/>
    </location>
</feature>
<dbReference type="SMART" id="SM00325">
    <property type="entry name" value="RhoGEF"/>
    <property type="match status" value="1"/>
</dbReference>